<dbReference type="InterPro" id="IPR039426">
    <property type="entry name" value="TonB-dep_rcpt-like"/>
</dbReference>
<evidence type="ECO:0000256" key="5">
    <source>
        <dbReference type="ARBA" id="ARBA00022729"/>
    </source>
</evidence>
<comment type="subcellular location">
    <subcellularLocation>
        <location evidence="1 10">Cell outer membrane</location>
        <topology evidence="1 10">Multi-pass membrane protein</topology>
    </subcellularLocation>
</comment>
<evidence type="ECO:0000256" key="2">
    <source>
        <dbReference type="ARBA" id="ARBA00022448"/>
    </source>
</evidence>
<feature type="chain" id="PRO_5047550105" evidence="12">
    <location>
        <begin position="24"/>
        <end position="614"/>
    </location>
</feature>
<keyword evidence="5 12" id="KW-0732">Signal</keyword>
<keyword evidence="15" id="KW-0675">Receptor</keyword>
<evidence type="ECO:0000313" key="15">
    <source>
        <dbReference type="EMBL" id="WRQ89731.1"/>
    </source>
</evidence>
<dbReference type="PROSITE" id="PS00430">
    <property type="entry name" value="TONB_DEPENDENT_REC_1"/>
    <property type="match status" value="1"/>
</dbReference>
<keyword evidence="16" id="KW-1185">Reference proteome</keyword>
<keyword evidence="4 10" id="KW-0812">Transmembrane</keyword>
<keyword evidence="8 10" id="KW-0472">Membrane</keyword>
<evidence type="ECO:0000256" key="10">
    <source>
        <dbReference type="PROSITE-ProRule" id="PRU01360"/>
    </source>
</evidence>
<evidence type="ECO:0000259" key="14">
    <source>
        <dbReference type="Pfam" id="PF07715"/>
    </source>
</evidence>
<evidence type="ECO:0000313" key="16">
    <source>
        <dbReference type="Proteomes" id="UP000738431"/>
    </source>
</evidence>
<reference evidence="15 16" key="1">
    <citation type="submission" date="2023-12" db="EMBL/GenBank/DDBJ databases">
        <title>Description of an unclassified Opitutus bacterium of Verrucomicrobiota.</title>
        <authorList>
            <person name="Zhang D.-F."/>
        </authorList>
    </citation>
    <scope>NUCLEOTIDE SEQUENCE [LARGE SCALE GENOMIC DNA]</scope>
    <source>
        <strain evidence="15 16">WL0086</strain>
    </source>
</reference>
<evidence type="ECO:0000256" key="8">
    <source>
        <dbReference type="ARBA" id="ARBA00023136"/>
    </source>
</evidence>
<keyword evidence="6" id="KW-0406">Ion transport</keyword>
<dbReference type="Pfam" id="PF00593">
    <property type="entry name" value="TonB_dep_Rec_b-barrel"/>
    <property type="match status" value="1"/>
</dbReference>
<dbReference type="Proteomes" id="UP000738431">
    <property type="component" value="Chromosome"/>
</dbReference>
<keyword evidence="2 10" id="KW-0813">Transport</keyword>
<dbReference type="PANTHER" id="PTHR30069">
    <property type="entry name" value="TONB-DEPENDENT OUTER MEMBRANE RECEPTOR"/>
    <property type="match status" value="1"/>
</dbReference>
<dbReference type="SUPFAM" id="SSF56935">
    <property type="entry name" value="Porins"/>
    <property type="match status" value="1"/>
</dbReference>
<dbReference type="InterPro" id="IPR037066">
    <property type="entry name" value="Plug_dom_sf"/>
</dbReference>
<keyword evidence="7 11" id="KW-0798">TonB box</keyword>
<evidence type="ECO:0000256" key="9">
    <source>
        <dbReference type="ARBA" id="ARBA00023237"/>
    </source>
</evidence>
<evidence type="ECO:0000256" key="7">
    <source>
        <dbReference type="ARBA" id="ARBA00023077"/>
    </source>
</evidence>
<proteinExistence type="inferred from homology"/>
<evidence type="ECO:0000256" key="3">
    <source>
        <dbReference type="ARBA" id="ARBA00022452"/>
    </source>
</evidence>
<dbReference type="PROSITE" id="PS52016">
    <property type="entry name" value="TONB_DEPENDENT_REC_3"/>
    <property type="match status" value="1"/>
</dbReference>
<gene>
    <name evidence="15" type="ORF">K1X11_009955</name>
</gene>
<evidence type="ECO:0000259" key="13">
    <source>
        <dbReference type="Pfam" id="PF00593"/>
    </source>
</evidence>
<evidence type="ECO:0000256" key="11">
    <source>
        <dbReference type="RuleBase" id="RU003357"/>
    </source>
</evidence>
<evidence type="ECO:0000256" key="4">
    <source>
        <dbReference type="ARBA" id="ARBA00022692"/>
    </source>
</evidence>
<evidence type="ECO:0000256" key="6">
    <source>
        <dbReference type="ARBA" id="ARBA00023065"/>
    </source>
</evidence>
<keyword evidence="9 10" id="KW-0998">Cell outer membrane</keyword>
<dbReference type="RefSeq" id="WP_221032190.1">
    <property type="nucleotide sequence ID" value="NZ_CP139781.1"/>
</dbReference>
<comment type="similarity">
    <text evidence="10 11">Belongs to the TonB-dependent receptor family.</text>
</comment>
<dbReference type="Gene3D" id="2.40.170.20">
    <property type="entry name" value="TonB-dependent receptor, beta-barrel domain"/>
    <property type="match status" value="1"/>
</dbReference>
<evidence type="ECO:0000256" key="12">
    <source>
        <dbReference type="SAM" id="SignalP"/>
    </source>
</evidence>
<dbReference type="Pfam" id="PF07715">
    <property type="entry name" value="Plug"/>
    <property type="match status" value="1"/>
</dbReference>
<dbReference type="InterPro" id="IPR000531">
    <property type="entry name" value="Beta-barrel_TonB"/>
</dbReference>
<dbReference type="InterPro" id="IPR036942">
    <property type="entry name" value="Beta-barrel_TonB_sf"/>
</dbReference>
<feature type="signal peptide" evidence="12">
    <location>
        <begin position="1"/>
        <end position="23"/>
    </location>
</feature>
<feature type="domain" description="TonB-dependent receptor plug" evidence="14">
    <location>
        <begin position="47"/>
        <end position="152"/>
    </location>
</feature>
<sequence length="614" mass="65457">MNLLSARSSLTGIFLSSAVAALAQSSLVTELDTLVVSANRTPTDAAAVTSSVTVMDLPDLAAAQVDSLASALSEVPGLSVMQTGAPGGPTSVFIRGGGADHTLFMVDGVRMNTSDASYNNYLGAAGICGLDRAEVLRGPQGTLYGASAMGGVIVLESARGGGDNRGQVSLEAGSFNTYRGSVEWRGATSGLNYAASLSGVSSDNDRAYNTYDQFSYTARLETQLNDRLTVGWTLRGQDVDTGSPGSVGSTYVGEVDSRENLSTVYALWQPSDQLSSRLTYGWVQQEYVYTPVPPPVGNAWDTDYYSRDTRNVIDWQTNWDPASSVSVVGGITVETEDIATVSPTDNDRFANDSNAAYALVNYTPAEGTTLFGGVRYDDYDQFGDATTWKAGASQVFATGTKLRVNYGTGFAAPRPIYVQGGPWYNANPDILPEESEGWDFGIDQEFGNGVAVASLTYFTNDFENLLVYDFTVPGMLNTGIASSDGVEAALLINATERVSLRFAYTQLNADNDELDVPLLRRPEHRFSGQVIFRPTDELIVGAGFEGVDGGFDGSSSAPVAVPGWTVFRFFGSYDLGNGLRVKARIENAFDKAYEPISGYPALPLGVFGGIDWSF</sequence>
<protein>
    <submittedName>
        <fullName evidence="15">TonB-dependent receptor</fullName>
    </submittedName>
</protein>
<name>A0ABZ1CE73_9BACT</name>
<dbReference type="InterPro" id="IPR010916">
    <property type="entry name" value="TonB_box_CS"/>
</dbReference>
<dbReference type="InterPro" id="IPR012910">
    <property type="entry name" value="Plug_dom"/>
</dbReference>
<evidence type="ECO:0000256" key="1">
    <source>
        <dbReference type="ARBA" id="ARBA00004571"/>
    </source>
</evidence>
<dbReference type="PANTHER" id="PTHR30069:SF53">
    <property type="entry name" value="COLICIN I RECEPTOR-RELATED"/>
    <property type="match status" value="1"/>
</dbReference>
<keyword evidence="3 10" id="KW-1134">Transmembrane beta strand</keyword>
<dbReference type="EMBL" id="CP139781">
    <property type="protein sequence ID" value="WRQ89731.1"/>
    <property type="molecule type" value="Genomic_DNA"/>
</dbReference>
<accession>A0ABZ1CE73</accession>
<feature type="domain" description="TonB-dependent receptor-like beta-barrel" evidence="13">
    <location>
        <begin position="176"/>
        <end position="587"/>
    </location>
</feature>
<organism evidence="15 16">
    <name type="scientific">Actomonas aquatica</name>
    <dbReference type="NCBI Taxonomy" id="2866162"/>
    <lineage>
        <taxon>Bacteria</taxon>
        <taxon>Pseudomonadati</taxon>
        <taxon>Verrucomicrobiota</taxon>
        <taxon>Opitutia</taxon>
        <taxon>Opitutales</taxon>
        <taxon>Opitutaceae</taxon>
        <taxon>Actomonas</taxon>
    </lineage>
</organism>
<dbReference type="Gene3D" id="2.170.130.10">
    <property type="entry name" value="TonB-dependent receptor, plug domain"/>
    <property type="match status" value="1"/>
</dbReference>